<proteinExistence type="predicted"/>
<gene>
    <name evidence="2" type="ORF">C5O19_10970</name>
</gene>
<dbReference type="RefSeq" id="WP_104712060.1">
    <property type="nucleotide sequence ID" value="NZ_PTRA01000001.1"/>
</dbReference>
<dbReference type="InterPro" id="IPR001296">
    <property type="entry name" value="Glyco_trans_1"/>
</dbReference>
<dbReference type="OrthoDB" id="9794513at2"/>
<dbReference type="EMBL" id="PTRA01000001">
    <property type="protein sequence ID" value="PQA60108.1"/>
    <property type="molecule type" value="Genomic_DNA"/>
</dbReference>
<keyword evidence="2" id="KW-0808">Transferase</keyword>
<dbReference type="AlphaFoldDB" id="A0A2S7IR46"/>
<evidence type="ECO:0000313" key="2">
    <source>
        <dbReference type="EMBL" id="PQA60108.1"/>
    </source>
</evidence>
<dbReference type="Pfam" id="PF00534">
    <property type="entry name" value="Glycos_transf_1"/>
    <property type="match status" value="1"/>
</dbReference>
<comment type="caution">
    <text evidence="2">The sequence shown here is derived from an EMBL/GenBank/DDBJ whole genome shotgun (WGS) entry which is preliminary data.</text>
</comment>
<dbReference type="GO" id="GO:0016757">
    <property type="term" value="F:glycosyltransferase activity"/>
    <property type="evidence" value="ECO:0007669"/>
    <property type="project" value="InterPro"/>
</dbReference>
<protein>
    <submittedName>
        <fullName evidence="2">LPS biosynthesis transferase</fullName>
    </submittedName>
</protein>
<name>A0A2S7IR46_9BACT</name>
<evidence type="ECO:0000313" key="3">
    <source>
        <dbReference type="Proteomes" id="UP000239590"/>
    </source>
</evidence>
<sequence length="320" mass="36889">MRPLNILIWHIHGSYLTGITQTEHNWYVPTKVGSPEGYAGRGKDSTMPGYVREVPAEEVRHLPLDLIIFQTPQNYQHDQYEILTETQRQLPRIYLEHNAPEPHPVFSKHPVNDPNVLVVHVTHFNRLMWDCGRTRTRVVEHNVAIDPDLRYSGHLSQGITVLNEFKRRGRMVGFDLYEQARQRVPLTTVGMKSDEIGGLGEIHYRYLHQRVAEYRFLFSPMRYTSLPLAVVEALTIGMPVVALATTEIPTVIEDGVQGFISNDPEVLIERMQFLIDHPEEAQRMGANARKLAQDRFGKERFVRDWNAVFAEVVGRPVMMF</sequence>
<accession>A0A2S7IR46</accession>
<keyword evidence="3" id="KW-1185">Reference proteome</keyword>
<dbReference type="Gene3D" id="3.40.50.2000">
    <property type="entry name" value="Glycogen Phosphorylase B"/>
    <property type="match status" value="1"/>
</dbReference>
<reference evidence="3" key="1">
    <citation type="submission" date="2018-02" db="EMBL/GenBank/DDBJ databases">
        <title>Genome sequencing of Solimonas sp. HR-BB.</title>
        <authorList>
            <person name="Lee Y."/>
            <person name="Jeon C.O."/>
        </authorList>
    </citation>
    <scope>NUCLEOTIDE SEQUENCE [LARGE SCALE GENOMIC DNA]</scope>
    <source>
        <strain evidence="3">HR-U</strain>
    </source>
</reference>
<organism evidence="2 3">
    <name type="scientific">Siphonobacter curvatus</name>
    <dbReference type="NCBI Taxonomy" id="2094562"/>
    <lineage>
        <taxon>Bacteria</taxon>
        <taxon>Pseudomonadati</taxon>
        <taxon>Bacteroidota</taxon>
        <taxon>Cytophagia</taxon>
        <taxon>Cytophagales</taxon>
        <taxon>Cytophagaceae</taxon>
        <taxon>Siphonobacter</taxon>
    </lineage>
</organism>
<dbReference type="Proteomes" id="UP000239590">
    <property type="component" value="Unassembled WGS sequence"/>
</dbReference>
<feature type="domain" description="Glycosyl transferase family 1" evidence="1">
    <location>
        <begin position="199"/>
        <end position="290"/>
    </location>
</feature>
<evidence type="ECO:0000259" key="1">
    <source>
        <dbReference type="Pfam" id="PF00534"/>
    </source>
</evidence>
<dbReference type="PANTHER" id="PTHR12526">
    <property type="entry name" value="GLYCOSYLTRANSFERASE"/>
    <property type="match status" value="1"/>
</dbReference>
<dbReference type="SUPFAM" id="SSF53756">
    <property type="entry name" value="UDP-Glycosyltransferase/glycogen phosphorylase"/>
    <property type="match status" value="1"/>
</dbReference>